<reference evidence="6 7" key="1">
    <citation type="journal article" date="2017" name="PLoS Biol.">
        <title>The sea cucumber genome provides insights into morphological evolution and visceral regeneration.</title>
        <authorList>
            <person name="Zhang X."/>
            <person name="Sun L."/>
            <person name="Yuan J."/>
            <person name="Sun Y."/>
            <person name="Gao Y."/>
            <person name="Zhang L."/>
            <person name="Li S."/>
            <person name="Dai H."/>
            <person name="Hamel J.F."/>
            <person name="Liu C."/>
            <person name="Yu Y."/>
            <person name="Liu S."/>
            <person name="Lin W."/>
            <person name="Guo K."/>
            <person name="Jin S."/>
            <person name="Xu P."/>
            <person name="Storey K.B."/>
            <person name="Huan P."/>
            <person name="Zhang T."/>
            <person name="Zhou Y."/>
            <person name="Zhang J."/>
            <person name="Lin C."/>
            <person name="Li X."/>
            <person name="Xing L."/>
            <person name="Huo D."/>
            <person name="Sun M."/>
            <person name="Wang L."/>
            <person name="Mercier A."/>
            <person name="Li F."/>
            <person name="Yang H."/>
            <person name="Xiang J."/>
        </authorList>
    </citation>
    <scope>NUCLEOTIDE SEQUENCE [LARGE SCALE GENOMIC DNA]</scope>
    <source>
        <strain evidence="6">Shaxun</strain>
        <tissue evidence="6">Muscle</tissue>
    </source>
</reference>
<evidence type="ECO:0000313" key="6">
    <source>
        <dbReference type="EMBL" id="PIK53486.1"/>
    </source>
</evidence>
<dbReference type="STRING" id="307972.A0A2G8KZP2"/>
<dbReference type="GO" id="GO:0008194">
    <property type="term" value="F:UDP-glycosyltransferase activity"/>
    <property type="evidence" value="ECO:0007669"/>
    <property type="project" value="InterPro"/>
</dbReference>
<feature type="signal peptide" evidence="5">
    <location>
        <begin position="1"/>
        <end position="19"/>
    </location>
</feature>
<organism evidence="6 7">
    <name type="scientific">Stichopus japonicus</name>
    <name type="common">Sea cucumber</name>
    <dbReference type="NCBI Taxonomy" id="307972"/>
    <lineage>
        <taxon>Eukaryota</taxon>
        <taxon>Metazoa</taxon>
        <taxon>Echinodermata</taxon>
        <taxon>Eleutherozoa</taxon>
        <taxon>Echinozoa</taxon>
        <taxon>Holothuroidea</taxon>
        <taxon>Aspidochirotacea</taxon>
        <taxon>Aspidochirotida</taxon>
        <taxon>Stichopodidae</taxon>
        <taxon>Apostichopus</taxon>
    </lineage>
</organism>
<evidence type="ECO:0000256" key="2">
    <source>
        <dbReference type="ARBA" id="ARBA00022676"/>
    </source>
</evidence>
<feature type="chain" id="PRO_5013674689" evidence="5">
    <location>
        <begin position="20"/>
        <end position="500"/>
    </location>
</feature>
<dbReference type="PANTHER" id="PTHR48043">
    <property type="entry name" value="EG:EG0003.4 PROTEIN-RELATED"/>
    <property type="match status" value="1"/>
</dbReference>
<dbReference type="Proteomes" id="UP000230750">
    <property type="component" value="Unassembled WGS sequence"/>
</dbReference>
<keyword evidence="5" id="KW-0732">Signal</keyword>
<dbReference type="SUPFAM" id="SSF53756">
    <property type="entry name" value="UDP-Glycosyltransferase/glycogen phosphorylase"/>
    <property type="match status" value="1"/>
</dbReference>
<protein>
    <submittedName>
        <fullName evidence="6">Putative UDP-glucuronosyltransferase 2B37-like</fullName>
    </submittedName>
</protein>
<dbReference type="InterPro" id="IPR050271">
    <property type="entry name" value="UDP-glycosyltransferase"/>
</dbReference>
<sequence>MKSLYLVVAVISLLSTTDAANILFFNGLGEGSHFTVAAEIARELIHSSHSVTFLISDAYSHHKEDTTFSKLFNFEVFKHSLPLDNVRNRISGMTQAAFDDRLFMYQMTNMNRLVNETNQDCSDLLENEEIMNRLQAAKFDLTFYDPMWPCSAILADIIGAPHVALSPTAFLAAHCRLFGGETNPAFVPELGTGLPVRMSFGQRLKNTAWSLLNDALVSLFIDAPYKDLSGVPEAQRKKGVKKIMEETSLWIINSDPIIDIPVTLMPNVVIAPGMSTKPAKPLDRLRHSLTPEKQAMFVKSFGQLKQKVIWQWKGDNPPVNLPENIRTMKWIPQNDLLGHKKTRLFIYQGGNNGLYEAIYHAVPLLVLPIIGDQSDVAQRVHERGIGKRLNPITITSESLLESIREVLDTPSFQKNIDKLSEMFHDRPMTSQKKVAFIVEHLLKFGADHLRSPVHDLNFIALNMLDVYTVLLSILLLVLYITYKIIKYIVLVLISFLQKRT</sequence>
<dbReference type="EMBL" id="MRZV01000284">
    <property type="protein sequence ID" value="PIK53486.1"/>
    <property type="molecule type" value="Genomic_DNA"/>
</dbReference>
<keyword evidence="2" id="KW-0328">Glycosyltransferase</keyword>
<evidence type="ECO:0000256" key="4">
    <source>
        <dbReference type="SAM" id="Phobius"/>
    </source>
</evidence>
<name>A0A2G8KZP2_STIJA</name>
<comment type="similarity">
    <text evidence="1">Belongs to the UDP-glycosyltransferase family.</text>
</comment>
<dbReference type="Gene3D" id="3.40.50.2000">
    <property type="entry name" value="Glycogen Phosphorylase B"/>
    <property type="match status" value="2"/>
</dbReference>
<evidence type="ECO:0000313" key="7">
    <source>
        <dbReference type="Proteomes" id="UP000230750"/>
    </source>
</evidence>
<keyword evidence="4" id="KW-0472">Membrane</keyword>
<evidence type="ECO:0000256" key="5">
    <source>
        <dbReference type="SAM" id="SignalP"/>
    </source>
</evidence>
<dbReference type="PANTHER" id="PTHR48043:SF145">
    <property type="entry name" value="FI06409P-RELATED"/>
    <property type="match status" value="1"/>
</dbReference>
<evidence type="ECO:0000256" key="1">
    <source>
        <dbReference type="ARBA" id="ARBA00009995"/>
    </source>
</evidence>
<keyword evidence="7" id="KW-1185">Reference proteome</keyword>
<proteinExistence type="inferred from homology"/>
<dbReference type="InterPro" id="IPR002213">
    <property type="entry name" value="UDP_glucos_trans"/>
</dbReference>
<dbReference type="CDD" id="cd03784">
    <property type="entry name" value="GT1_Gtf-like"/>
    <property type="match status" value="1"/>
</dbReference>
<comment type="caution">
    <text evidence="6">The sequence shown here is derived from an EMBL/GenBank/DDBJ whole genome shotgun (WGS) entry which is preliminary data.</text>
</comment>
<keyword evidence="4" id="KW-0812">Transmembrane</keyword>
<keyword evidence="4" id="KW-1133">Transmembrane helix</keyword>
<dbReference type="OrthoDB" id="5835829at2759"/>
<dbReference type="AlphaFoldDB" id="A0A2G8KZP2"/>
<evidence type="ECO:0000256" key="3">
    <source>
        <dbReference type="ARBA" id="ARBA00022679"/>
    </source>
</evidence>
<gene>
    <name evidence="6" type="ORF">BSL78_09626</name>
</gene>
<dbReference type="Pfam" id="PF00201">
    <property type="entry name" value="UDPGT"/>
    <property type="match status" value="2"/>
</dbReference>
<keyword evidence="3 6" id="KW-0808">Transferase</keyword>
<dbReference type="FunFam" id="3.40.50.2000:FF:000050">
    <property type="entry name" value="UDP-glucuronosyltransferase"/>
    <property type="match status" value="1"/>
</dbReference>
<feature type="transmembrane region" description="Helical" evidence="4">
    <location>
        <begin position="466"/>
        <end position="496"/>
    </location>
</feature>
<accession>A0A2G8KZP2</accession>